<feature type="transmembrane region" description="Helical" evidence="7">
    <location>
        <begin position="327"/>
        <end position="346"/>
    </location>
</feature>
<protein>
    <submittedName>
        <fullName evidence="8">Cytochrome P450</fullName>
    </submittedName>
</protein>
<dbReference type="GO" id="GO:0020037">
    <property type="term" value="F:heme binding"/>
    <property type="evidence" value="ECO:0007669"/>
    <property type="project" value="InterPro"/>
</dbReference>
<keyword evidence="7" id="KW-1133">Transmembrane helix</keyword>
<dbReference type="InterPro" id="IPR001128">
    <property type="entry name" value="Cyt_P450"/>
</dbReference>
<name>K2T118_MACPH</name>
<dbReference type="GO" id="GO:0008395">
    <property type="term" value="F:steroid hydroxylase activity"/>
    <property type="evidence" value="ECO:0007669"/>
    <property type="project" value="TreeGrafter"/>
</dbReference>
<dbReference type="InterPro" id="IPR002403">
    <property type="entry name" value="Cyt_P450_E_grp-IV"/>
</dbReference>
<gene>
    <name evidence="8" type="ORF">MPH_00024</name>
</gene>
<sequence length="562" mass="62877">MNALAYMLYERPDRAVVVVTFAVLICTLTYVITSTKSALSARSNATAREPIGVPYWLPGVGNLVPWMRDTHGYVTRLAEHYGRKPFRVRLANQKFYCLSSPEDIAAFFKAGWTETSLATTMMVMKYVAGAPKSVLEGVYGKDNSGISTKPLPGTNVPPEKRFYHLHHRLVVAQMSGRRLRSVTARFIESLERQLRNLDVGSKEWTPIPDLHRWLGGIVFRASVESLCGTQIFNVNPTLAEDFRAFYQAVPTLLQGLPTFMAPKAYAARARMLSNLKKWNRAARSHLSLDSAGPEWDEWWGCEFVKKRKELYVSMDGVDEDGMASDDLILLFVTNVNIVPAVSWMIINALRTPSLLPRVLPEVYAAFCDGKLDVDKVCNNALLQSVYAETLRLHTTNMLSRYIHTDEQPLKGWAFPKKAMVFLLGNVTAFDENVWNTGTKEHPHPVNEFWPDRFLLYAGKETSGPSRTPATARPPATEAGGPTFSIAGLAGAWVPYGGGESMCPGRNFAKQEMIGSFAMLSRMLELELTDSDAAKYEPDKAFFFFGTMPPKGQIPARVRRRQL</sequence>
<dbReference type="Pfam" id="PF00067">
    <property type="entry name" value="p450"/>
    <property type="match status" value="1"/>
</dbReference>
<evidence type="ECO:0000256" key="5">
    <source>
        <dbReference type="ARBA" id="ARBA00023004"/>
    </source>
</evidence>
<dbReference type="EMBL" id="AHHD01000005">
    <property type="protein sequence ID" value="EKG22620.1"/>
    <property type="molecule type" value="Genomic_DNA"/>
</dbReference>
<dbReference type="VEuPathDB" id="FungiDB:MPH_00024"/>
<comment type="similarity">
    <text evidence="2">Belongs to the cytochrome P450 family.</text>
</comment>
<evidence type="ECO:0000256" key="3">
    <source>
        <dbReference type="ARBA" id="ARBA00022617"/>
    </source>
</evidence>
<keyword evidence="7" id="KW-0472">Membrane</keyword>
<feature type="transmembrane region" description="Helical" evidence="7">
    <location>
        <begin position="15"/>
        <end position="33"/>
    </location>
</feature>
<dbReference type="GO" id="GO:0016705">
    <property type="term" value="F:oxidoreductase activity, acting on paired donors, with incorporation or reduction of molecular oxygen"/>
    <property type="evidence" value="ECO:0007669"/>
    <property type="project" value="InterPro"/>
</dbReference>
<keyword evidence="7" id="KW-0812">Transmembrane</keyword>
<dbReference type="GO" id="GO:0005506">
    <property type="term" value="F:iron ion binding"/>
    <property type="evidence" value="ECO:0007669"/>
    <property type="project" value="InterPro"/>
</dbReference>
<comment type="caution">
    <text evidence="8">The sequence shown here is derived from an EMBL/GenBank/DDBJ whole genome shotgun (WGS) entry which is preliminary data.</text>
</comment>
<dbReference type="eggNOG" id="KOG0684">
    <property type="taxonomic scope" value="Eukaryota"/>
</dbReference>
<feature type="binding site" description="axial binding residue" evidence="6">
    <location>
        <position position="502"/>
    </location>
    <ligand>
        <name>heme</name>
        <dbReference type="ChEBI" id="CHEBI:30413"/>
    </ligand>
    <ligandPart>
        <name>Fe</name>
        <dbReference type="ChEBI" id="CHEBI:18248"/>
    </ligandPart>
</feature>
<dbReference type="InParanoid" id="K2T118"/>
<evidence type="ECO:0000256" key="2">
    <source>
        <dbReference type="ARBA" id="ARBA00010617"/>
    </source>
</evidence>
<dbReference type="PANTHER" id="PTHR24304">
    <property type="entry name" value="CYTOCHROME P450 FAMILY 7"/>
    <property type="match status" value="1"/>
</dbReference>
<dbReference type="CDD" id="cd11040">
    <property type="entry name" value="CYP7_CYP8-like"/>
    <property type="match status" value="1"/>
</dbReference>
<evidence type="ECO:0000313" key="8">
    <source>
        <dbReference type="EMBL" id="EKG22620.1"/>
    </source>
</evidence>
<dbReference type="Gene3D" id="1.10.630.10">
    <property type="entry name" value="Cytochrome P450"/>
    <property type="match status" value="1"/>
</dbReference>
<dbReference type="PANTHER" id="PTHR24304:SF2">
    <property type="entry name" value="24-HYDROXYCHOLESTEROL 7-ALPHA-HYDROXYLASE"/>
    <property type="match status" value="1"/>
</dbReference>
<keyword evidence="4 6" id="KW-0479">Metal-binding</keyword>
<evidence type="ECO:0000256" key="7">
    <source>
        <dbReference type="SAM" id="Phobius"/>
    </source>
</evidence>
<dbReference type="InterPro" id="IPR036396">
    <property type="entry name" value="Cyt_P450_sf"/>
</dbReference>
<evidence type="ECO:0000256" key="4">
    <source>
        <dbReference type="ARBA" id="ARBA00022723"/>
    </source>
</evidence>
<dbReference type="HOGENOM" id="CLU_018012_2_1_1"/>
<accession>K2T118</accession>
<dbReference type="AlphaFoldDB" id="K2T118"/>
<comment type="cofactor">
    <cofactor evidence="1 6">
        <name>heme</name>
        <dbReference type="ChEBI" id="CHEBI:30413"/>
    </cofactor>
</comment>
<dbReference type="STRING" id="1126212.K2T118"/>
<proteinExistence type="inferred from homology"/>
<reference evidence="8 9" key="1">
    <citation type="journal article" date="2012" name="BMC Genomics">
        <title>Tools to kill: Genome of one of the most destructive plant pathogenic fungi Macrophomina phaseolina.</title>
        <authorList>
            <person name="Islam M.S."/>
            <person name="Haque M.S."/>
            <person name="Islam M.M."/>
            <person name="Emdad E.M."/>
            <person name="Halim A."/>
            <person name="Hossen Q.M.M."/>
            <person name="Hossain M.Z."/>
            <person name="Ahmed B."/>
            <person name="Rahim S."/>
            <person name="Rahman M.S."/>
            <person name="Alam M.M."/>
            <person name="Hou S."/>
            <person name="Wan X."/>
            <person name="Saito J.A."/>
            <person name="Alam M."/>
        </authorList>
    </citation>
    <scope>NUCLEOTIDE SEQUENCE [LARGE SCALE GENOMIC DNA]</scope>
    <source>
        <strain evidence="8 9">MS6</strain>
    </source>
</reference>
<dbReference type="InterPro" id="IPR050529">
    <property type="entry name" value="CYP450_sterol_14alpha_dmase"/>
</dbReference>
<dbReference type="Proteomes" id="UP000007129">
    <property type="component" value="Unassembled WGS sequence"/>
</dbReference>
<keyword evidence="5 6" id="KW-0408">Iron</keyword>
<evidence type="ECO:0000256" key="6">
    <source>
        <dbReference type="PIRSR" id="PIRSR602403-1"/>
    </source>
</evidence>
<evidence type="ECO:0000256" key="1">
    <source>
        <dbReference type="ARBA" id="ARBA00001971"/>
    </source>
</evidence>
<evidence type="ECO:0000313" key="9">
    <source>
        <dbReference type="Proteomes" id="UP000007129"/>
    </source>
</evidence>
<dbReference type="OrthoDB" id="3366823at2759"/>
<organism evidence="8 9">
    <name type="scientific">Macrophomina phaseolina (strain MS6)</name>
    <name type="common">Charcoal rot fungus</name>
    <dbReference type="NCBI Taxonomy" id="1126212"/>
    <lineage>
        <taxon>Eukaryota</taxon>
        <taxon>Fungi</taxon>
        <taxon>Dikarya</taxon>
        <taxon>Ascomycota</taxon>
        <taxon>Pezizomycotina</taxon>
        <taxon>Dothideomycetes</taxon>
        <taxon>Dothideomycetes incertae sedis</taxon>
        <taxon>Botryosphaeriales</taxon>
        <taxon>Botryosphaeriaceae</taxon>
        <taxon>Macrophomina</taxon>
    </lineage>
</organism>
<dbReference type="PRINTS" id="PR00465">
    <property type="entry name" value="EP450IV"/>
</dbReference>
<keyword evidence="3 6" id="KW-0349">Heme</keyword>
<dbReference type="SUPFAM" id="SSF48264">
    <property type="entry name" value="Cytochrome P450"/>
    <property type="match status" value="1"/>
</dbReference>